<proteinExistence type="predicted"/>
<dbReference type="EMBL" id="JAGTXO010000009">
    <property type="protein sequence ID" value="KAG8466001.1"/>
    <property type="molecule type" value="Genomic_DNA"/>
</dbReference>
<keyword evidence="2" id="KW-0472">Membrane</keyword>
<evidence type="ECO:0000256" key="2">
    <source>
        <dbReference type="SAM" id="Phobius"/>
    </source>
</evidence>
<gene>
    <name evidence="3" type="ORF">KFE25_005571</name>
</gene>
<comment type="caution">
    <text evidence="3">The sequence shown here is derived from an EMBL/GenBank/DDBJ whole genome shotgun (WGS) entry which is preliminary data.</text>
</comment>
<dbReference type="Gene3D" id="3.40.390.10">
    <property type="entry name" value="Collagenase (Catalytic Domain)"/>
    <property type="match status" value="1"/>
</dbReference>
<accession>A0A8J5XC58</accession>
<organism evidence="3 4">
    <name type="scientific">Diacronema lutheri</name>
    <name type="common">Unicellular marine alga</name>
    <name type="synonym">Monochrysis lutheri</name>
    <dbReference type="NCBI Taxonomy" id="2081491"/>
    <lineage>
        <taxon>Eukaryota</taxon>
        <taxon>Haptista</taxon>
        <taxon>Haptophyta</taxon>
        <taxon>Pavlovophyceae</taxon>
        <taxon>Pavlovales</taxon>
        <taxon>Pavlovaceae</taxon>
        <taxon>Diacronema</taxon>
    </lineage>
</organism>
<keyword evidence="4" id="KW-1185">Reference proteome</keyword>
<name>A0A8J5XC58_DIALT</name>
<feature type="transmembrane region" description="Helical" evidence="2">
    <location>
        <begin position="227"/>
        <end position="248"/>
    </location>
</feature>
<feature type="transmembrane region" description="Helical" evidence="2">
    <location>
        <begin position="182"/>
        <end position="207"/>
    </location>
</feature>
<dbReference type="SUPFAM" id="SSF55486">
    <property type="entry name" value="Metalloproteases ('zincins'), catalytic domain"/>
    <property type="match status" value="2"/>
</dbReference>
<dbReference type="GO" id="GO:0008237">
    <property type="term" value="F:metallopeptidase activity"/>
    <property type="evidence" value="ECO:0007669"/>
    <property type="project" value="InterPro"/>
</dbReference>
<feature type="transmembrane region" description="Helical" evidence="2">
    <location>
        <begin position="369"/>
        <end position="397"/>
    </location>
</feature>
<feature type="region of interest" description="Disordered" evidence="1">
    <location>
        <begin position="449"/>
        <end position="469"/>
    </location>
</feature>
<dbReference type="OrthoDB" id="10267698at2759"/>
<dbReference type="AlphaFoldDB" id="A0A8J5XC58"/>
<evidence type="ECO:0000313" key="4">
    <source>
        <dbReference type="Proteomes" id="UP000751190"/>
    </source>
</evidence>
<evidence type="ECO:0000256" key="1">
    <source>
        <dbReference type="SAM" id="MobiDB-lite"/>
    </source>
</evidence>
<sequence>MWPSPEDPLDDAGLGGGITYTIAPDFCTQLLGQFQEDDSADFSVFDFVTCADVNDAIARAMATWSANHPYINFYNVTDECAAEGRTVTCTLAELYIGAKSPDVGDEEVAAFVLHNPDDVRTYSTQWKTGVRAPSGEVIGNDWQIKFATLTFHNHICWYLDNTFCAQFRLLNESIDATLLMQFIVWGVWSVSFLTLFMRVAQIFFYVFRFGYKVGLRRAVQAQARDMLYTYVLVFFLISPPIIWFKIFIPCLTCYDFEATAAHELGHVLGFTHTDSFPENNRVETERFSADVCAYSQGVPDKSGSVVGIDAEFAGIEDSIMFHLTTKKSKACLSQNDFQGLLFHYPVCAADSIRESNEPLCVKSQRNIGWVRFVTATVPPFVIASICVFCLVHLALYYENKEQTRNRWKLGGLSAVQESRRRRQTEEEDFARGIFNKSISRGLSRAGTIGRRMSNASSKRDEADAAAANARQKGLAGNAMLSPPLAEI</sequence>
<keyword evidence="2" id="KW-1133">Transmembrane helix</keyword>
<dbReference type="OMA" id="MATWSAN"/>
<dbReference type="Proteomes" id="UP000751190">
    <property type="component" value="Unassembled WGS sequence"/>
</dbReference>
<protein>
    <submittedName>
        <fullName evidence="3">Uncharacterized protein</fullName>
    </submittedName>
</protein>
<keyword evidence="2" id="KW-0812">Transmembrane</keyword>
<reference evidence="3" key="1">
    <citation type="submission" date="2021-05" db="EMBL/GenBank/DDBJ databases">
        <title>The genome of the haptophyte Pavlova lutheri (Diacronema luteri, Pavlovales) - a model for lipid biosynthesis in eukaryotic algae.</title>
        <authorList>
            <person name="Hulatt C.J."/>
            <person name="Posewitz M.C."/>
        </authorList>
    </citation>
    <scope>NUCLEOTIDE SEQUENCE</scope>
    <source>
        <strain evidence="3">NIVA-4/92</strain>
    </source>
</reference>
<evidence type="ECO:0000313" key="3">
    <source>
        <dbReference type="EMBL" id="KAG8466001.1"/>
    </source>
</evidence>
<dbReference type="InterPro" id="IPR024079">
    <property type="entry name" value="MetalloPept_cat_dom_sf"/>
</dbReference>